<reference evidence="2" key="1">
    <citation type="journal article" date="2013" name="Mol. Plant Microbe Interact.">
        <title>Global aspects of pacC regulation of pathogenicity genes in Colletotrichum gloeosporioides as revealed by transcriptome analysis.</title>
        <authorList>
            <person name="Alkan N."/>
            <person name="Meng X."/>
            <person name="Friedlander G."/>
            <person name="Reuveni E."/>
            <person name="Sukno S."/>
            <person name="Sherman A."/>
            <person name="Thon M."/>
            <person name="Fluhr R."/>
            <person name="Prusky D."/>
        </authorList>
    </citation>
    <scope>NUCLEOTIDE SEQUENCE [LARGE SCALE GENOMIC DNA]</scope>
    <source>
        <strain evidence="2">Cg-14</strain>
    </source>
</reference>
<comment type="caution">
    <text evidence="1">The sequence shown here is derived from an EMBL/GenBank/DDBJ whole genome shotgun (WGS) entry which is preliminary data.</text>
</comment>
<sequence>MLVAAFECNWNFDFAALASYIRIFFPIL</sequence>
<dbReference type="AlphaFoldDB" id="T0L4R9"/>
<organism evidence="1 2">
    <name type="scientific">Colletotrichum gloeosporioides (strain Cg-14)</name>
    <name type="common">Anthracnose fungus</name>
    <name type="synonym">Glomerella cingulata</name>
    <dbReference type="NCBI Taxonomy" id="1237896"/>
    <lineage>
        <taxon>Eukaryota</taxon>
        <taxon>Fungi</taxon>
        <taxon>Dikarya</taxon>
        <taxon>Ascomycota</taxon>
        <taxon>Pezizomycotina</taxon>
        <taxon>Sordariomycetes</taxon>
        <taxon>Hypocreomycetidae</taxon>
        <taxon>Glomerellales</taxon>
        <taxon>Glomerellaceae</taxon>
        <taxon>Colletotrichum</taxon>
        <taxon>Colletotrichum gloeosporioides species complex</taxon>
    </lineage>
</organism>
<proteinExistence type="predicted"/>
<evidence type="ECO:0000313" key="2">
    <source>
        <dbReference type="Proteomes" id="UP000015530"/>
    </source>
</evidence>
<protein>
    <submittedName>
        <fullName evidence="1">Uncharacterized protein</fullName>
    </submittedName>
</protein>
<name>T0L4R9_COLGC</name>
<dbReference type="HOGENOM" id="CLU_3413079_0_0_1"/>
<evidence type="ECO:0000313" key="1">
    <source>
        <dbReference type="EMBL" id="EQB59484.1"/>
    </source>
</evidence>
<accession>T0L4R9</accession>
<dbReference type="EMBL" id="AMYD01000033">
    <property type="protein sequence ID" value="EQB59484.1"/>
    <property type="molecule type" value="Genomic_DNA"/>
</dbReference>
<gene>
    <name evidence="1" type="ORF">CGLO_00115</name>
</gene>
<dbReference type="Proteomes" id="UP000015530">
    <property type="component" value="Unassembled WGS sequence"/>
</dbReference>